<reference evidence="1" key="1">
    <citation type="journal article" date="2022" name="Front. Genet.">
        <title>Chromosome-Scale Assembly of the Dendrobium nobile Genome Provides Insights Into the Molecular Mechanism of the Biosynthesis of the Medicinal Active Ingredient of Dendrobium.</title>
        <authorList>
            <person name="Xu Q."/>
            <person name="Niu S.-C."/>
            <person name="Li K.-L."/>
            <person name="Zheng P.-J."/>
            <person name="Zhang X.-J."/>
            <person name="Jia Y."/>
            <person name="Liu Y."/>
            <person name="Niu Y.-X."/>
            <person name="Yu L.-H."/>
            <person name="Chen D.-F."/>
            <person name="Zhang G.-Q."/>
        </authorList>
    </citation>
    <scope>NUCLEOTIDE SEQUENCE</scope>
    <source>
        <tissue evidence="1">Leaf</tissue>
    </source>
</reference>
<dbReference type="AlphaFoldDB" id="A0A8T3A3F7"/>
<protein>
    <submittedName>
        <fullName evidence="1">Uncharacterized protein</fullName>
    </submittedName>
</protein>
<evidence type="ECO:0000313" key="1">
    <source>
        <dbReference type="EMBL" id="KAI0488570.1"/>
    </source>
</evidence>
<dbReference type="EMBL" id="JAGYWB010000019">
    <property type="protein sequence ID" value="KAI0488570.1"/>
    <property type="molecule type" value="Genomic_DNA"/>
</dbReference>
<keyword evidence="2" id="KW-1185">Reference proteome</keyword>
<evidence type="ECO:0000313" key="2">
    <source>
        <dbReference type="Proteomes" id="UP000829196"/>
    </source>
</evidence>
<organism evidence="1 2">
    <name type="scientific">Dendrobium nobile</name>
    <name type="common">Orchid</name>
    <dbReference type="NCBI Taxonomy" id="94219"/>
    <lineage>
        <taxon>Eukaryota</taxon>
        <taxon>Viridiplantae</taxon>
        <taxon>Streptophyta</taxon>
        <taxon>Embryophyta</taxon>
        <taxon>Tracheophyta</taxon>
        <taxon>Spermatophyta</taxon>
        <taxon>Magnoliopsida</taxon>
        <taxon>Liliopsida</taxon>
        <taxon>Asparagales</taxon>
        <taxon>Orchidaceae</taxon>
        <taxon>Epidendroideae</taxon>
        <taxon>Malaxideae</taxon>
        <taxon>Dendrobiinae</taxon>
        <taxon>Dendrobium</taxon>
    </lineage>
</organism>
<comment type="caution">
    <text evidence="1">The sequence shown here is derived from an EMBL/GenBank/DDBJ whole genome shotgun (WGS) entry which is preliminary data.</text>
</comment>
<sequence>MFLFFFKLNTQLNYCMGEWEASVSMRRGCSSTDAWRGGVAAGLLHATIGKLMLGKNPGKVRAREQESEVDQDCSGFYSFVIVILFVLRVGWICDHC</sequence>
<dbReference type="Proteomes" id="UP000829196">
    <property type="component" value="Unassembled WGS sequence"/>
</dbReference>
<name>A0A8T3A3F7_DENNO</name>
<proteinExistence type="predicted"/>
<accession>A0A8T3A3F7</accession>
<gene>
    <name evidence="1" type="ORF">KFK09_028407</name>
</gene>